<evidence type="ECO:0000313" key="2">
    <source>
        <dbReference type="EMBL" id="USR90785.1"/>
    </source>
</evidence>
<organism evidence="2 3">
    <name type="scientific">Phormidium yuhuli AB48</name>
    <dbReference type="NCBI Taxonomy" id="2940671"/>
    <lineage>
        <taxon>Bacteria</taxon>
        <taxon>Bacillati</taxon>
        <taxon>Cyanobacteriota</taxon>
        <taxon>Cyanophyceae</taxon>
        <taxon>Oscillatoriophycideae</taxon>
        <taxon>Oscillatoriales</taxon>
        <taxon>Oscillatoriaceae</taxon>
        <taxon>Phormidium</taxon>
        <taxon>Phormidium yuhuli</taxon>
    </lineage>
</organism>
<feature type="domain" description="AB hydrolase-1" evidence="1">
    <location>
        <begin position="57"/>
        <end position="304"/>
    </location>
</feature>
<name>A0ABY5AP37_9CYAN</name>
<keyword evidence="3" id="KW-1185">Reference proteome</keyword>
<sequence length="323" mass="35929">MALANYSKSSTILTPTLTSPSLLPSPPHLGDLRHWRWRGWNIPYTYVPSPEPQATPLILIHGFGASLGHWRHNLVPLSQQHPVYALDLLGFGDSTKAATAYGVPLWVEQVFDFWRLVVRRPAVWVGHSIGSLVVVLTAARYPEATQGYVTITLPDPALRRALLPSFLRPLVGAVEHLFTSPLFLTPLLWLIRPPERLRTWAGIAYEDSEFVDEELLNLFSRPAYDPGAAGALSRLARAASAVDFCPPMSEVLQEVSVPGLLLWSKGDRMVPPKLARPEQFGQHQPKLKLEELDYGGHCVHDEAAPQINAIILNWVASQFPQRS</sequence>
<accession>A0ABY5AP37</accession>
<keyword evidence="2" id="KW-0378">Hydrolase</keyword>
<dbReference type="Pfam" id="PF12697">
    <property type="entry name" value="Abhydrolase_6"/>
    <property type="match status" value="1"/>
</dbReference>
<dbReference type="Gene3D" id="3.40.50.1820">
    <property type="entry name" value="alpha/beta hydrolase"/>
    <property type="match status" value="1"/>
</dbReference>
<dbReference type="PANTHER" id="PTHR46438">
    <property type="entry name" value="ALPHA/BETA-HYDROLASES SUPERFAMILY PROTEIN"/>
    <property type="match status" value="1"/>
</dbReference>
<dbReference type="InterPro" id="IPR029058">
    <property type="entry name" value="AB_hydrolase_fold"/>
</dbReference>
<dbReference type="Proteomes" id="UP001056708">
    <property type="component" value="Chromosome"/>
</dbReference>
<evidence type="ECO:0000313" key="3">
    <source>
        <dbReference type="Proteomes" id="UP001056708"/>
    </source>
</evidence>
<dbReference type="EMBL" id="CP098611">
    <property type="protein sequence ID" value="USR90785.1"/>
    <property type="molecule type" value="Genomic_DNA"/>
</dbReference>
<protein>
    <submittedName>
        <fullName evidence="2">Alpha/beta fold hydrolase</fullName>
    </submittedName>
</protein>
<reference evidence="2" key="1">
    <citation type="submission" date="2022-06" db="EMBL/GenBank/DDBJ databases">
        <title>Genome sequence of Phormidium yuhuli AB48 isolated from an industrial photobioreactor environment.</title>
        <authorList>
            <person name="Qiu Y."/>
            <person name="Noonan A.J.C."/>
            <person name="Dofher K."/>
            <person name="Koch M."/>
            <person name="Kieft B."/>
            <person name="Lin X."/>
            <person name="Ziels R.M."/>
            <person name="Hallam S.J."/>
        </authorList>
    </citation>
    <scope>NUCLEOTIDE SEQUENCE</scope>
    <source>
        <strain evidence="2">AB48</strain>
    </source>
</reference>
<gene>
    <name evidence="2" type="ORF">NEA10_18495</name>
</gene>
<dbReference type="RefSeq" id="WP_252662809.1">
    <property type="nucleotide sequence ID" value="NZ_CP098611.1"/>
</dbReference>
<evidence type="ECO:0000259" key="1">
    <source>
        <dbReference type="Pfam" id="PF12697"/>
    </source>
</evidence>
<dbReference type="InterPro" id="IPR000073">
    <property type="entry name" value="AB_hydrolase_1"/>
</dbReference>
<dbReference type="PANTHER" id="PTHR46438:SF2">
    <property type="entry name" value="ALPHA_BETA-HYDROLASES SUPERFAMILY PROTEIN"/>
    <property type="match status" value="1"/>
</dbReference>
<proteinExistence type="predicted"/>
<dbReference type="SUPFAM" id="SSF53474">
    <property type="entry name" value="alpha/beta-Hydrolases"/>
    <property type="match status" value="1"/>
</dbReference>
<dbReference type="GO" id="GO:0016787">
    <property type="term" value="F:hydrolase activity"/>
    <property type="evidence" value="ECO:0007669"/>
    <property type="project" value="UniProtKB-KW"/>
</dbReference>